<evidence type="ECO:0000313" key="3">
    <source>
        <dbReference type="Proteomes" id="UP001166674"/>
    </source>
</evidence>
<dbReference type="GO" id="GO:0048268">
    <property type="term" value="P:clathrin coat assembly"/>
    <property type="evidence" value="ECO:0007669"/>
    <property type="project" value="TreeGrafter"/>
</dbReference>
<dbReference type="Proteomes" id="UP001166674">
    <property type="component" value="Unassembled WGS sequence"/>
</dbReference>
<feature type="region of interest" description="Disordered" evidence="1">
    <location>
        <begin position="68"/>
        <end position="96"/>
    </location>
</feature>
<keyword evidence="3" id="KW-1185">Reference proteome</keyword>
<comment type="caution">
    <text evidence="2">The sequence shown here is derived from an EMBL/GenBank/DDBJ whole genome shotgun (WGS) entry which is preliminary data.</text>
</comment>
<dbReference type="AlphaFoldDB" id="A0AA41SRM3"/>
<dbReference type="GO" id="GO:0005886">
    <property type="term" value="C:plasma membrane"/>
    <property type="evidence" value="ECO:0007669"/>
    <property type="project" value="TreeGrafter"/>
</dbReference>
<evidence type="ECO:0000313" key="2">
    <source>
        <dbReference type="EMBL" id="MBZ3871259.1"/>
    </source>
</evidence>
<dbReference type="InterPro" id="IPR027267">
    <property type="entry name" value="AH/BAR_dom_sf"/>
</dbReference>
<dbReference type="GO" id="GO:0048812">
    <property type="term" value="P:neuron projection morphogenesis"/>
    <property type="evidence" value="ECO:0007669"/>
    <property type="project" value="TreeGrafter"/>
</dbReference>
<evidence type="ECO:0000256" key="1">
    <source>
        <dbReference type="SAM" id="MobiDB-lite"/>
    </source>
</evidence>
<dbReference type="PANTHER" id="PTHR23065:SF57">
    <property type="entry name" value="GROWTH ARREST-SPECIFIC PROTEIN 7"/>
    <property type="match status" value="1"/>
</dbReference>
<gene>
    <name evidence="2" type="ORF">SUZIE_112045</name>
</gene>
<dbReference type="EMBL" id="JAATJV010163363">
    <property type="protein sequence ID" value="MBZ3871259.1"/>
    <property type="molecule type" value="Genomic_DNA"/>
</dbReference>
<proteinExistence type="predicted"/>
<reference evidence="2" key="1">
    <citation type="submission" date="2020-03" db="EMBL/GenBank/DDBJ databases">
        <title>Studies in the Genomics of Life Span.</title>
        <authorList>
            <person name="Glass D."/>
        </authorList>
    </citation>
    <scope>NUCLEOTIDE SEQUENCE</scope>
    <source>
        <strain evidence="2">SUZIE</strain>
        <tissue evidence="2">Muscle</tissue>
    </source>
</reference>
<accession>A0AA41SRM3</accession>
<dbReference type="GO" id="GO:0030136">
    <property type="term" value="C:clathrin-coated vesicle"/>
    <property type="evidence" value="ECO:0007669"/>
    <property type="project" value="TreeGrafter"/>
</dbReference>
<dbReference type="GO" id="GO:0005905">
    <property type="term" value="C:clathrin-coated pit"/>
    <property type="evidence" value="ECO:0007669"/>
    <property type="project" value="TreeGrafter"/>
</dbReference>
<dbReference type="SUPFAM" id="SSF103657">
    <property type="entry name" value="BAR/IMD domain-like"/>
    <property type="match status" value="1"/>
</dbReference>
<dbReference type="GO" id="GO:0072583">
    <property type="term" value="P:clathrin-dependent endocytosis"/>
    <property type="evidence" value="ECO:0007669"/>
    <property type="project" value="TreeGrafter"/>
</dbReference>
<protein>
    <submittedName>
        <fullName evidence="2">Growth arrest-specific protein 7</fullName>
    </submittedName>
</protein>
<organism evidence="2 3">
    <name type="scientific">Sciurus carolinensis</name>
    <name type="common">Eastern gray squirrel</name>
    <dbReference type="NCBI Taxonomy" id="30640"/>
    <lineage>
        <taxon>Eukaryota</taxon>
        <taxon>Metazoa</taxon>
        <taxon>Chordata</taxon>
        <taxon>Craniata</taxon>
        <taxon>Vertebrata</taxon>
        <taxon>Euteleostomi</taxon>
        <taxon>Mammalia</taxon>
        <taxon>Eutheria</taxon>
        <taxon>Euarchontoglires</taxon>
        <taxon>Glires</taxon>
        <taxon>Rodentia</taxon>
        <taxon>Sciuromorpha</taxon>
        <taxon>Sciuridae</taxon>
        <taxon>Sciurinae</taxon>
        <taxon>Sciurini</taxon>
        <taxon>Sciurus</taxon>
    </lineage>
</organism>
<dbReference type="Gene3D" id="1.20.1270.60">
    <property type="entry name" value="Arfaptin homology (AH) domain/BAR domain"/>
    <property type="match status" value="1"/>
</dbReference>
<sequence>MGSGKESLADEEVHLMLSTNLHSTVEKPLIHFRENFKKDMKKCDHHISDLHKQLTSCYAFVEKAQKALREAERPGDEDPAAGDQAEQKEGGGHAWRKTTQAGDDLILCVDLYKQTQFKWFEEMVTTKS</sequence>
<dbReference type="PANTHER" id="PTHR23065">
    <property type="entry name" value="PROLINE-SERINE-THREONINE PHOSPHATASE INTERACTING PROTEIN 1"/>
    <property type="match status" value="1"/>
</dbReference>
<name>A0AA41SRM3_SCICA</name>